<dbReference type="AlphaFoldDB" id="A0A1I7W1L2"/>
<accession>A0A1I7W1L2</accession>
<gene>
    <name evidence="2 4" type="ORF">LOAG_19175</name>
</gene>
<organism evidence="3 4">
    <name type="scientific">Loa loa</name>
    <name type="common">Eye worm</name>
    <name type="synonym">Filaria loa</name>
    <dbReference type="NCBI Taxonomy" id="7209"/>
    <lineage>
        <taxon>Eukaryota</taxon>
        <taxon>Metazoa</taxon>
        <taxon>Ecdysozoa</taxon>
        <taxon>Nematoda</taxon>
        <taxon>Chromadorea</taxon>
        <taxon>Rhabditida</taxon>
        <taxon>Spirurina</taxon>
        <taxon>Spiruromorpha</taxon>
        <taxon>Filarioidea</taxon>
        <taxon>Onchocercidae</taxon>
        <taxon>Loa</taxon>
    </lineage>
</organism>
<evidence type="ECO:0000256" key="1">
    <source>
        <dbReference type="SAM" id="MobiDB-lite"/>
    </source>
</evidence>
<dbReference type="CTD" id="31252270"/>
<accession>A0A1S0UDA1</accession>
<dbReference type="Proteomes" id="UP000095285">
    <property type="component" value="Unassembled WGS sequence"/>
</dbReference>
<dbReference type="WBParaSite" id="EN70_8642">
    <property type="protein sequence ID" value="EN70_8642"/>
    <property type="gene ID" value="EN70_8642"/>
</dbReference>
<reference evidence="4" key="2">
    <citation type="submission" date="2016-11" db="UniProtKB">
        <authorList>
            <consortium name="WormBaseParasite"/>
        </authorList>
    </citation>
    <scope>IDENTIFICATION</scope>
</reference>
<evidence type="ECO:0000313" key="4">
    <source>
        <dbReference type="WBParaSite" id="EN70_8642"/>
    </source>
</evidence>
<evidence type="ECO:0000313" key="3">
    <source>
        <dbReference type="Proteomes" id="UP000095285"/>
    </source>
</evidence>
<dbReference type="InParanoid" id="A0A1I7W1L2"/>
<protein>
    <submittedName>
        <fullName evidence="2 4">Zinc finger protein</fullName>
    </submittedName>
</protein>
<name>A0A1I7W1L2_LOALO</name>
<keyword evidence="3" id="KW-1185">Reference proteome</keyword>
<reference evidence="2 3" key="1">
    <citation type="submission" date="2012-04" db="EMBL/GenBank/DDBJ databases">
        <title>The Genome Sequence of Loa loa.</title>
        <authorList>
            <consortium name="The Broad Institute Genome Sequencing Platform"/>
            <consortium name="Broad Institute Genome Sequencing Center for Infectious Disease"/>
            <person name="Nutman T.B."/>
            <person name="Fink D.L."/>
            <person name="Russ C."/>
            <person name="Young S."/>
            <person name="Zeng Q."/>
            <person name="Gargeya S."/>
            <person name="Alvarado L."/>
            <person name="Berlin A."/>
            <person name="Chapman S.B."/>
            <person name="Chen Z."/>
            <person name="Freedman E."/>
            <person name="Gellesch M."/>
            <person name="Goldberg J."/>
            <person name="Griggs A."/>
            <person name="Gujja S."/>
            <person name="Heilman E.R."/>
            <person name="Heiman D."/>
            <person name="Howarth C."/>
            <person name="Mehta T."/>
            <person name="Neiman D."/>
            <person name="Pearson M."/>
            <person name="Roberts A."/>
            <person name="Saif S."/>
            <person name="Shea T."/>
            <person name="Shenoy N."/>
            <person name="Sisk P."/>
            <person name="Stolte C."/>
            <person name="Sykes S."/>
            <person name="White J."/>
            <person name="Yandava C."/>
            <person name="Haas B."/>
            <person name="Henn M.R."/>
            <person name="Nusbaum C."/>
            <person name="Birren B."/>
        </authorList>
    </citation>
    <scope>NUCLEOTIDE SEQUENCE [LARGE SCALE GENOMIC DNA]</scope>
</reference>
<sequence length="60" mass="6648">MKHPTSGIKMKLPTSKQSEGNSPKETKVAPERNIQSVRLTQVKSGSNAKHAERVLLSHRI</sequence>
<dbReference type="KEGG" id="loa:LOAG_19175"/>
<dbReference type="EMBL" id="JH714658">
    <property type="protein sequence ID" value="EJD73401.1"/>
    <property type="molecule type" value="Genomic_DNA"/>
</dbReference>
<evidence type="ECO:0000313" key="2">
    <source>
        <dbReference type="EMBL" id="EJD73401.1"/>
    </source>
</evidence>
<dbReference type="RefSeq" id="XP_020304363.1">
    <property type="nucleotide sequence ID" value="XM_020451829.1"/>
</dbReference>
<proteinExistence type="predicted"/>
<feature type="region of interest" description="Disordered" evidence="1">
    <location>
        <begin position="1"/>
        <end position="33"/>
    </location>
</feature>
<dbReference type="GeneID" id="31252270"/>